<feature type="transmembrane region" description="Helical" evidence="1">
    <location>
        <begin position="12"/>
        <end position="33"/>
    </location>
</feature>
<organism evidence="2 3">
    <name type="scientific">Thalassotalea loyana</name>
    <dbReference type="NCBI Taxonomy" id="280483"/>
    <lineage>
        <taxon>Bacteria</taxon>
        <taxon>Pseudomonadati</taxon>
        <taxon>Pseudomonadota</taxon>
        <taxon>Gammaproteobacteria</taxon>
        <taxon>Alteromonadales</taxon>
        <taxon>Colwelliaceae</taxon>
        <taxon>Thalassotalea</taxon>
    </lineage>
</organism>
<dbReference type="Proteomes" id="UP001157134">
    <property type="component" value="Unassembled WGS sequence"/>
</dbReference>
<evidence type="ECO:0000313" key="3">
    <source>
        <dbReference type="Proteomes" id="UP001157134"/>
    </source>
</evidence>
<evidence type="ECO:0000256" key="1">
    <source>
        <dbReference type="SAM" id="Phobius"/>
    </source>
</evidence>
<keyword evidence="1" id="KW-1133">Transmembrane helix</keyword>
<reference evidence="2 3" key="1">
    <citation type="submission" date="2023-03" db="EMBL/GenBank/DDBJ databases">
        <title>Thalassotalea loyana LMG 22536T draft genome sequence.</title>
        <authorList>
            <person name="Sawabe T."/>
        </authorList>
    </citation>
    <scope>NUCLEOTIDE SEQUENCE [LARGE SCALE GENOMIC DNA]</scope>
    <source>
        <strain evidence="2 3">LMG 22536</strain>
    </source>
</reference>
<evidence type="ECO:0008006" key="4">
    <source>
        <dbReference type="Google" id="ProtNLM"/>
    </source>
</evidence>
<evidence type="ECO:0000313" key="2">
    <source>
        <dbReference type="EMBL" id="GLX85473.1"/>
    </source>
</evidence>
<keyword evidence="1" id="KW-0812">Transmembrane</keyword>
<feature type="transmembrane region" description="Helical" evidence="1">
    <location>
        <begin position="93"/>
        <end position="113"/>
    </location>
</feature>
<keyword evidence="1" id="KW-0472">Membrane</keyword>
<dbReference type="EMBL" id="BSSV01000003">
    <property type="protein sequence ID" value="GLX85473.1"/>
    <property type="molecule type" value="Genomic_DNA"/>
</dbReference>
<dbReference type="RefSeq" id="WP_284297616.1">
    <property type="nucleotide sequence ID" value="NZ_BSSV01000003.1"/>
</dbReference>
<feature type="transmembrane region" description="Helical" evidence="1">
    <location>
        <begin position="68"/>
        <end position="87"/>
    </location>
</feature>
<comment type="caution">
    <text evidence="2">The sequence shown here is derived from an EMBL/GenBank/DDBJ whole genome shotgun (WGS) entry which is preliminary data.</text>
</comment>
<sequence>MKHDTFATIINKHWSIITALTMLIIAGVSLYPAEHLPQVPGTDKTHHFIAYGLLAFPAAYAQPKNLGFILIMLCLFGGVIELIQPYANRYGEWLDFAANCGGVFTGYLLTALAKHLNSIKLIK</sequence>
<keyword evidence="3" id="KW-1185">Reference proteome</keyword>
<proteinExistence type="predicted"/>
<name>A0ABQ6HBI6_9GAMM</name>
<accession>A0ABQ6HBI6</accession>
<gene>
    <name evidence="2" type="ORF">tloyanaT_17250</name>
</gene>
<protein>
    <recommendedName>
        <fullName evidence="4">VanZ family protein</fullName>
    </recommendedName>
</protein>